<protein>
    <submittedName>
        <fullName evidence="1">Uncharacterized protein</fullName>
    </submittedName>
</protein>
<comment type="caution">
    <text evidence="1">The sequence shown here is derived from an EMBL/GenBank/DDBJ whole genome shotgun (WGS) entry which is preliminary data.</text>
</comment>
<name>A0A2N6N9M5_BEABA</name>
<sequence>MYASTPVKHRPLMTPNPSAKQSAIFIKFSAPSQTAVQSTLDECRKGVEKGEWVSWLSNGLRGPINSSGGRGEEC</sequence>
<proteinExistence type="predicted"/>
<dbReference type="Proteomes" id="UP000235728">
    <property type="component" value="Unassembled WGS sequence"/>
</dbReference>
<evidence type="ECO:0000313" key="1">
    <source>
        <dbReference type="EMBL" id="PMB63968.1"/>
    </source>
</evidence>
<dbReference type="EMBL" id="MRVG01000015">
    <property type="protein sequence ID" value="PMB63968.1"/>
    <property type="molecule type" value="Genomic_DNA"/>
</dbReference>
<reference evidence="1 2" key="1">
    <citation type="journal article" date="2016" name="Appl. Microbiol. Biotechnol.">
        <title>Characterization of T-DNA insertion mutants with decreased virulence in the entomopathogenic fungus Beauveria bassiana JEF-007.</title>
        <authorList>
            <person name="Kim S."/>
            <person name="Lee S.J."/>
            <person name="Nai Y.S."/>
            <person name="Yu J.S."/>
            <person name="Lee M.R."/>
            <person name="Yang Y.T."/>
            <person name="Kim J.S."/>
        </authorList>
    </citation>
    <scope>NUCLEOTIDE SEQUENCE [LARGE SCALE GENOMIC DNA]</scope>
    <source>
        <strain evidence="1 2">JEF-007</strain>
    </source>
</reference>
<gene>
    <name evidence="1" type="ORF">BM221_010130</name>
</gene>
<dbReference type="AlphaFoldDB" id="A0A2N6N9M5"/>
<evidence type="ECO:0000313" key="2">
    <source>
        <dbReference type="Proteomes" id="UP000235728"/>
    </source>
</evidence>
<organism evidence="1 2">
    <name type="scientific">Beauveria bassiana</name>
    <name type="common">White muscardine disease fungus</name>
    <name type="synonym">Tritirachium shiotae</name>
    <dbReference type="NCBI Taxonomy" id="176275"/>
    <lineage>
        <taxon>Eukaryota</taxon>
        <taxon>Fungi</taxon>
        <taxon>Dikarya</taxon>
        <taxon>Ascomycota</taxon>
        <taxon>Pezizomycotina</taxon>
        <taxon>Sordariomycetes</taxon>
        <taxon>Hypocreomycetidae</taxon>
        <taxon>Hypocreales</taxon>
        <taxon>Cordycipitaceae</taxon>
        <taxon>Beauveria</taxon>
    </lineage>
</organism>
<accession>A0A2N6N9M5</accession>